<evidence type="ECO:0000259" key="8">
    <source>
        <dbReference type="Pfam" id="PF01694"/>
    </source>
</evidence>
<comment type="similarity">
    <text evidence="2">Belongs to the peptidase S54 family.</text>
</comment>
<dbReference type="InterPro" id="IPR050925">
    <property type="entry name" value="Rhomboid_protease_S54"/>
</dbReference>
<feature type="transmembrane region" description="Helical" evidence="7">
    <location>
        <begin position="83"/>
        <end position="101"/>
    </location>
</feature>
<dbReference type="InterPro" id="IPR022764">
    <property type="entry name" value="Peptidase_S54_rhomboid_dom"/>
</dbReference>
<proteinExistence type="inferred from homology"/>
<gene>
    <name evidence="9" type="ORF">KK097_04190</name>
</gene>
<reference evidence="9 10" key="1">
    <citation type="submission" date="2021-05" db="EMBL/GenBank/DDBJ databases">
        <title>Whole genome sequence of Curtobacterium flaccumfaciens pv. flaccumfaciens strain CFBP 8819.</title>
        <authorList>
            <person name="Osdaghi E."/>
            <person name="Taghouti G."/>
            <person name="Portier P."/>
            <person name="Fazliarab A."/>
            <person name="Taghavi S.M."/>
            <person name="Briand M."/>
            <person name="Le-Saux M."/>
            <person name="Jacques M.-A."/>
        </authorList>
    </citation>
    <scope>NUCLEOTIDE SEQUENCE [LARGE SCALE GENOMIC DNA]</scope>
    <source>
        <strain evidence="9 10">CFBP 8819</strain>
    </source>
</reference>
<feature type="domain" description="Peptidase S54 rhomboid" evidence="8">
    <location>
        <begin position="118"/>
        <end position="250"/>
    </location>
</feature>
<keyword evidence="9" id="KW-0645">Protease</keyword>
<protein>
    <submittedName>
        <fullName evidence="9">Rhomboid family intramembrane serine protease</fullName>
    </submittedName>
</protein>
<evidence type="ECO:0000256" key="5">
    <source>
        <dbReference type="ARBA" id="ARBA00022989"/>
    </source>
</evidence>
<evidence type="ECO:0000256" key="2">
    <source>
        <dbReference type="ARBA" id="ARBA00009045"/>
    </source>
</evidence>
<comment type="subcellular location">
    <subcellularLocation>
        <location evidence="1">Membrane</location>
        <topology evidence="1">Multi-pass membrane protein</topology>
    </subcellularLocation>
</comment>
<dbReference type="RefSeq" id="WP_214543804.1">
    <property type="nucleotide sequence ID" value="NZ_JAHEWS010000004.1"/>
</dbReference>
<dbReference type="GO" id="GO:0006508">
    <property type="term" value="P:proteolysis"/>
    <property type="evidence" value="ECO:0007669"/>
    <property type="project" value="UniProtKB-KW"/>
</dbReference>
<name>A0ABS5VBZ8_9MICO</name>
<dbReference type="GO" id="GO:0008233">
    <property type="term" value="F:peptidase activity"/>
    <property type="evidence" value="ECO:0007669"/>
    <property type="project" value="UniProtKB-KW"/>
</dbReference>
<evidence type="ECO:0000256" key="7">
    <source>
        <dbReference type="SAM" id="Phobius"/>
    </source>
</evidence>
<feature type="transmembrane region" description="Helical" evidence="7">
    <location>
        <begin position="121"/>
        <end position="147"/>
    </location>
</feature>
<dbReference type="Pfam" id="PF01694">
    <property type="entry name" value="Rhomboid"/>
    <property type="match status" value="1"/>
</dbReference>
<dbReference type="Proteomes" id="UP001519641">
    <property type="component" value="Unassembled WGS sequence"/>
</dbReference>
<keyword evidence="10" id="KW-1185">Reference proteome</keyword>
<evidence type="ECO:0000313" key="9">
    <source>
        <dbReference type="EMBL" id="MBT1587011.1"/>
    </source>
</evidence>
<feature type="transmembrane region" description="Helical" evidence="7">
    <location>
        <begin position="207"/>
        <end position="225"/>
    </location>
</feature>
<organism evidence="9 10">
    <name type="scientific">Curtobacterium aurantiacum</name>
    <dbReference type="NCBI Taxonomy" id="3236919"/>
    <lineage>
        <taxon>Bacteria</taxon>
        <taxon>Bacillati</taxon>
        <taxon>Actinomycetota</taxon>
        <taxon>Actinomycetes</taxon>
        <taxon>Micrococcales</taxon>
        <taxon>Microbacteriaceae</taxon>
        <taxon>Curtobacterium</taxon>
    </lineage>
</organism>
<evidence type="ECO:0000256" key="3">
    <source>
        <dbReference type="ARBA" id="ARBA00022692"/>
    </source>
</evidence>
<evidence type="ECO:0000313" key="10">
    <source>
        <dbReference type="Proteomes" id="UP001519641"/>
    </source>
</evidence>
<keyword evidence="4" id="KW-0378">Hydrolase</keyword>
<dbReference type="SUPFAM" id="SSF144091">
    <property type="entry name" value="Rhomboid-like"/>
    <property type="match status" value="1"/>
</dbReference>
<dbReference type="EMBL" id="JAHEWS010000004">
    <property type="protein sequence ID" value="MBT1587011.1"/>
    <property type="molecule type" value="Genomic_DNA"/>
</dbReference>
<evidence type="ECO:0000256" key="1">
    <source>
        <dbReference type="ARBA" id="ARBA00004141"/>
    </source>
</evidence>
<dbReference type="PANTHER" id="PTHR43731:SF14">
    <property type="entry name" value="PRESENILIN-ASSOCIATED RHOMBOID-LIKE PROTEIN, MITOCHONDRIAL"/>
    <property type="match status" value="1"/>
</dbReference>
<sequence length="290" mass="31650">MTDQAYNPNNTCYRHPDRQSFVLCQRCGRTICPECQTPAAVGVHCPECVREQRAQFAANRRASGAPSGFTVARRRFAMLDQKGTVVIIAISALIWLLDQVSGRALTSWLAFYTPAIGTQPWRLVTGLFVHSSFLHIAFNMFAVFIFGRILENMLGTWRFLALYFLAGLGGDLAVAWLSPGTPVVGASGAIFGLFAAFFIIQRSLGYNAVQLLVVMGLNLVIGFLPGTQISWQAHVGGIVIGFVTGYVFSKTRNVRKQRLQTGLLIVEVVVLILAIYAAFISIGGLSVWGA</sequence>
<evidence type="ECO:0000256" key="4">
    <source>
        <dbReference type="ARBA" id="ARBA00022801"/>
    </source>
</evidence>
<accession>A0ABS5VBZ8</accession>
<dbReference type="Gene3D" id="1.20.1540.10">
    <property type="entry name" value="Rhomboid-like"/>
    <property type="match status" value="1"/>
</dbReference>
<keyword evidence="5 7" id="KW-1133">Transmembrane helix</keyword>
<feature type="transmembrane region" description="Helical" evidence="7">
    <location>
        <begin position="183"/>
        <end position="200"/>
    </location>
</feature>
<keyword evidence="3 7" id="KW-0812">Transmembrane</keyword>
<dbReference type="InterPro" id="IPR035952">
    <property type="entry name" value="Rhomboid-like_sf"/>
</dbReference>
<keyword evidence="6 7" id="KW-0472">Membrane</keyword>
<feature type="transmembrane region" description="Helical" evidence="7">
    <location>
        <begin position="231"/>
        <end position="249"/>
    </location>
</feature>
<dbReference type="PANTHER" id="PTHR43731">
    <property type="entry name" value="RHOMBOID PROTEASE"/>
    <property type="match status" value="1"/>
</dbReference>
<feature type="transmembrane region" description="Helical" evidence="7">
    <location>
        <begin position="261"/>
        <end position="288"/>
    </location>
</feature>
<evidence type="ECO:0000256" key="6">
    <source>
        <dbReference type="ARBA" id="ARBA00023136"/>
    </source>
</evidence>
<feature type="transmembrane region" description="Helical" evidence="7">
    <location>
        <begin position="159"/>
        <end position="177"/>
    </location>
</feature>
<comment type="caution">
    <text evidence="9">The sequence shown here is derived from an EMBL/GenBank/DDBJ whole genome shotgun (WGS) entry which is preliminary data.</text>
</comment>